<evidence type="ECO:0000256" key="4">
    <source>
        <dbReference type="ARBA" id="ARBA00048461"/>
    </source>
</evidence>
<comment type="catalytic activity">
    <reaction evidence="4">
        <text>a monoacylglycerol + H2O = glycerol + a fatty acid + H(+)</text>
        <dbReference type="Rhea" id="RHEA:15245"/>
        <dbReference type="ChEBI" id="CHEBI:15377"/>
        <dbReference type="ChEBI" id="CHEBI:15378"/>
        <dbReference type="ChEBI" id="CHEBI:17408"/>
        <dbReference type="ChEBI" id="CHEBI:17754"/>
        <dbReference type="ChEBI" id="CHEBI:28868"/>
    </reaction>
</comment>
<keyword evidence="5" id="KW-1133">Transmembrane helix</keyword>
<feature type="domain" description="AB hydrolase-1" evidence="6">
    <location>
        <begin position="255"/>
        <end position="359"/>
    </location>
</feature>
<dbReference type="GO" id="GO:0016042">
    <property type="term" value="P:lipid catabolic process"/>
    <property type="evidence" value="ECO:0007669"/>
    <property type="project" value="UniProtKB-KW"/>
</dbReference>
<keyword evidence="5" id="KW-0472">Membrane</keyword>
<name>A0AAF0IZ04_9BASI</name>
<protein>
    <recommendedName>
        <fullName evidence="6">AB hydrolase-1 domain-containing protein</fullName>
    </recommendedName>
</protein>
<evidence type="ECO:0000259" key="6">
    <source>
        <dbReference type="Pfam" id="PF00561"/>
    </source>
</evidence>
<dbReference type="SUPFAM" id="SSF53474">
    <property type="entry name" value="alpha/beta-Hydrolases"/>
    <property type="match status" value="1"/>
</dbReference>
<organism evidence="7 8">
    <name type="scientific">Malassezia equina</name>
    <dbReference type="NCBI Taxonomy" id="1381935"/>
    <lineage>
        <taxon>Eukaryota</taxon>
        <taxon>Fungi</taxon>
        <taxon>Dikarya</taxon>
        <taxon>Basidiomycota</taxon>
        <taxon>Ustilaginomycotina</taxon>
        <taxon>Malasseziomycetes</taxon>
        <taxon>Malasseziales</taxon>
        <taxon>Malasseziaceae</taxon>
        <taxon>Malassezia</taxon>
    </lineage>
</organism>
<dbReference type="Proteomes" id="UP001214415">
    <property type="component" value="Chromosome 1"/>
</dbReference>
<feature type="transmembrane region" description="Helical" evidence="5">
    <location>
        <begin position="174"/>
        <end position="197"/>
    </location>
</feature>
<keyword evidence="1" id="KW-0442">Lipid degradation</keyword>
<dbReference type="EMBL" id="CP119900">
    <property type="protein sequence ID" value="WFD21968.1"/>
    <property type="molecule type" value="Genomic_DNA"/>
</dbReference>
<proteinExistence type="predicted"/>
<evidence type="ECO:0000256" key="1">
    <source>
        <dbReference type="ARBA" id="ARBA00022963"/>
    </source>
</evidence>
<evidence type="ECO:0000256" key="2">
    <source>
        <dbReference type="ARBA" id="ARBA00023098"/>
    </source>
</evidence>
<keyword evidence="8" id="KW-1185">Reference proteome</keyword>
<comment type="catalytic activity">
    <reaction evidence="3">
        <text>a diacylglycerol + H2O = a monoacylglycerol + a fatty acid + H(+)</text>
        <dbReference type="Rhea" id="RHEA:32731"/>
        <dbReference type="ChEBI" id="CHEBI:15377"/>
        <dbReference type="ChEBI" id="CHEBI:15378"/>
        <dbReference type="ChEBI" id="CHEBI:17408"/>
        <dbReference type="ChEBI" id="CHEBI:18035"/>
        <dbReference type="ChEBI" id="CHEBI:28868"/>
    </reaction>
</comment>
<evidence type="ECO:0000313" key="7">
    <source>
        <dbReference type="EMBL" id="WFD21968.1"/>
    </source>
</evidence>
<reference evidence="7" key="1">
    <citation type="submission" date="2023-03" db="EMBL/GenBank/DDBJ databases">
        <title>Mating type loci evolution in Malassezia.</title>
        <authorList>
            <person name="Coelho M.A."/>
        </authorList>
    </citation>
    <scope>NUCLEOTIDE SEQUENCE</scope>
    <source>
        <strain evidence="7">CBS 12830</strain>
    </source>
</reference>
<evidence type="ECO:0000256" key="5">
    <source>
        <dbReference type="SAM" id="Phobius"/>
    </source>
</evidence>
<dbReference type="Gene3D" id="3.40.50.1820">
    <property type="entry name" value="alpha/beta hydrolase"/>
    <property type="match status" value="1"/>
</dbReference>
<dbReference type="InterPro" id="IPR029058">
    <property type="entry name" value="AB_hydrolase_fold"/>
</dbReference>
<keyword evidence="5" id="KW-0812">Transmembrane</keyword>
<dbReference type="AlphaFoldDB" id="A0AAF0IZ04"/>
<dbReference type="Pfam" id="PF00561">
    <property type="entry name" value="Abhydrolase_1"/>
    <property type="match status" value="1"/>
</dbReference>
<dbReference type="PANTHER" id="PTHR11005">
    <property type="entry name" value="LYSOSOMAL ACID LIPASE-RELATED"/>
    <property type="match status" value="1"/>
</dbReference>
<accession>A0AAF0IZ04</accession>
<gene>
    <name evidence="7" type="ORF">MEQU1_000630</name>
</gene>
<sequence>MLRPPTEGQLDRRGPIVSARHAVERLSLHRRDDGTPEMCDLDAFVHVQVDSLTKDSFAGLDTTAPHSLKKRAMQAPQQMVFEAMEQTSSSFSDELKSAIHHLCGLEKKIVNIQLPHLKTHESQLLSELSKIDSEYPEHIVLVTGTSEHAMAKRQAGPALGYTPKSKFLERNQQGLAVVISSILLIGVVILGLFTRLITYIPRALSRPPRPAPSWDTPHRWLTEKLTKDPKYYARNCGFDIVEEQVETKDGYYLRYPILIMHGLFQSSGSFITSEERSIAFWFAQRGFQVYMGNNRGVFDMGHRQFSRYDPKFWDFDVTDLAMYDLPAMVHYVCEQTGHKKIAYIGHSQGNAIAFLALSKWGMPELGGKLSYFCALAPAVFIGPLGDRFPLNYLRKLDWNWWHRMFGVLDFTPLMKFSYDWTPAIPYAALGYQMFAYLFQWNDTHWLQRRKAKMFRFTPQPVSSRTMFCIVPPFLSMAVDPINLYYRLL</sequence>
<evidence type="ECO:0000313" key="8">
    <source>
        <dbReference type="Proteomes" id="UP001214415"/>
    </source>
</evidence>
<evidence type="ECO:0000256" key="3">
    <source>
        <dbReference type="ARBA" id="ARBA00047591"/>
    </source>
</evidence>
<dbReference type="InterPro" id="IPR000073">
    <property type="entry name" value="AB_hydrolase_1"/>
</dbReference>
<keyword evidence="2" id="KW-0443">Lipid metabolism</keyword>